<feature type="signal peptide" evidence="5">
    <location>
        <begin position="1"/>
        <end position="23"/>
    </location>
</feature>
<evidence type="ECO:0000256" key="2">
    <source>
        <dbReference type="ARBA" id="ARBA00022771"/>
    </source>
</evidence>
<dbReference type="InterPro" id="IPR002893">
    <property type="entry name" value="Znf_MYND"/>
</dbReference>
<keyword evidence="2 4" id="KW-0863">Zinc-finger</keyword>
<evidence type="ECO:0000256" key="3">
    <source>
        <dbReference type="ARBA" id="ARBA00022833"/>
    </source>
</evidence>
<reference evidence="8" key="1">
    <citation type="journal article" date="2012" name="Science">
        <title>The Paleozoic origin of enzymatic lignin decomposition reconstructed from 31 fungal genomes.</title>
        <authorList>
            <person name="Floudas D."/>
            <person name="Binder M."/>
            <person name="Riley R."/>
            <person name="Barry K."/>
            <person name="Blanchette R.A."/>
            <person name="Henrissat B."/>
            <person name="Martinez A.T."/>
            <person name="Otillar R."/>
            <person name="Spatafora J.W."/>
            <person name="Yadav J.S."/>
            <person name="Aerts A."/>
            <person name="Benoit I."/>
            <person name="Boyd A."/>
            <person name="Carlson A."/>
            <person name="Copeland A."/>
            <person name="Coutinho P.M."/>
            <person name="de Vries R.P."/>
            <person name="Ferreira P."/>
            <person name="Findley K."/>
            <person name="Foster B."/>
            <person name="Gaskell J."/>
            <person name="Glotzer D."/>
            <person name="Gorecki P."/>
            <person name="Heitman J."/>
            <person name="Hesse C."/>
            <person name="Hori C."/>
            <person name="Igarashi K."/>
            <person name="Jurgens J.A."/>
            <person name="Kallen N."/>
            <person name="Kersten P."/>
            <person name="Kohler A."/>
            <person name="Kuees U."/>
            <person name="Kumar T.K.A."/>
            <person name="Kuo A."/>
            <person name="LaButti K."/>
            <person name="Larrondo L.F."/>
            <person name="Lindquist E."/>
            <person name="Ling A."/>
            <person name="Lombard V."/>
            <person name="Lucas S."/>
            <person name="Lundell T."/>
            <person name="Martin R."/>
            <person name="McLaughlin D.J."/>
            <person name="Morgenstern I."/>
            <person name="Morin E."/>
            <person name="Murat C."/>
            <person name="Nagy L.G."/>
            <person name="Nolan M."/>
            <person name="Ohm R.A."/>
            <person name="Patyshakuliyeva A."/>
            <person name="Rokas A."/>
            <person name="Ruiz-Duenas F.J."/>
            <person name="Sabat G."/>
            <person name="Salamov A."/>
            <person name="Samejima M."/>
            <person name="Schmutz J."/>
            <person name="Slot J.C."/>
            <person name="St John F."/>
            <person name="Stenlid J."/>
            <person name="Sun H."/>
            <person name="Sun S."/>
            <person name="Syed K."/>
            <person name="Tsang A."/>
            <person name="Wiebenga A."/>
            <person name="Young D."/>
            <person name="Pisabarro A."/>
            <person name="Eastwood D.C."/>
            <person name="Martin F."/>
            <person name="Cullen D."/>
            <person name="Grigoriev I.V."/>
            <person name="Hibbett D.S."/>
        </authorList>
    </citation>
    <scope>NUCLEOTIDE SEQUENCE [LARGE SCALE GENOMIC DNA]</scope>
    <source>
        <strain evidence="8">RWD-64-598 SS2</strain>
    </source>
</reference>
<evidence type="ECO:0000313" key="8">
    <source>
        <dbReference type="Proteomes" id="UP000053558"/>
    </source>
</evidence>
<dbReference type="Pfam" id="PF01753">
    <property type="entry name" value="zf-MYND"/>
    <property type="match status" value="1"/>
</dbReference>
<dbReference type="GeneID" id="19204590"/>
<gene>
    <name evidence="7" type="ORF">CONPUDRAFT_161820</name>
</gene>
<evidence type="ECO:0000256" key="4">
    <source>
        <dbReference type="PROSITE-ProRule" id="PRU00134"/>
    </source>
</evidence>
<keyword evidence="8" id="KW-1185">Reference proteome</keyword>
<sequence length="725" mass="84206">MHLCPTWAIIGGCSCSLFLSVMSTAPVPLDPRLWAPRALRVAEDQDEWRRLPSVWANKRFPVTEIREDRRRWVQDWDEGIASLYHTQEPERGAVVVFRSTMCGLRAVGGRRKKVDRDCYRRLRLVREETDRMYEKMPAALRIRIAVDPSQRIEGCDEREYFRLVSTESRRDVVDEGFEEACCRSGIGQDAAHAKRGQGLFDLYTRCLKAIDHGGRENFDAAIVRNDWWTSAFGDGKVIDRKPEKLKPDPENVSRMDDQRSLWANTFFPITDISTDRRQWMRDWDRAVIDFCTDEPEEDHEGSPVVFGMSFWKMDIQKGKKLSQRDHHRLRSLQADCKERFQELMSMLKREDGKAGKRHWSAWFGLVGWETRRDVMCDGFEGACRKSCFGQDARMLCPELNSYEMLWRRGEGFFDFIDECLELWDAGGMAKFDEVIVRNEWWGKAYADKRVVQETPEIRKWCYEVMTSVRHLFILNFITHTLVCLDKQCQSLPPDLPDDYLVAYRVLQNLGPAGAQELLDEKRDWNSRSMLVCENCERLSDDPMTKFMACKKCKQKLNFEVRYCSKECQKADWPKHKVHCGKKKSIASLFQEKMVEKGLTEYVLFSRCALAVAYNASFADENKSEIFFDNLENVLEDAHKPGLDVIAKCLVDAVDKAHSGITRQDIILQLTEEYEVDVGSLLEQIETKLSMEGDEGRYRGMEIEEYTEWASSDSESSSSSWVTEES</sequence>
<dbReference type="GO" id="GO:0008270">
    <property type="term" value="F:zinc ion binding"/>
    <property type="evidence" value="ECO:0007669"/>
    <property type="project" value="UniProtKB-KW"/>
</dbReference>
<protein>
    <recommendedName>
        <fullName evidence="6">MYND-type domain-containing protein</fullName>
    </recommendedName>
</protein>
<accession>A0A5M3N7E6</accession>
<comment type="caution">
    <text evidence="7">The sequence shown here is derived from an EMBL/GenBank/DDBJ whole genome shotgun (WGS) entry which is preliminary data.</text>
</comment>
<dbReference type="SUPFAM" id="SSF144232">
    <property type="entry name" value="HIT/MYND zinc finger-like"/>
    <property type="match status" value="1"/>
</dbReference>
<keyword evidence="1" id="KW-0479">Metal-binding</keyword>
<evidence type="ECO:0000313" key="7">
    <source>
        <dbReference type="EMBL" id="EIW87236.1"/>
    </source>
</evidence>
<keyword evidence="5" id="KW-0732">Signal</keyword>
<dbReference type="RefSeq" id="XP_007763791.1">
    <property type="nucleotide sequence ID" value="XM_007765601.1"/>
</dbReference>
<evidence type="ECO:0000256" key="5">
    <source>
        <dbReference type="SAM" id="SignalP"/>
    </source>
</evidence>
<dbReference type="Gene3D" id="6.10.140.2220">
    <property type="match status" value="1"/>
</dbReference>
<dbReference type="OrthoDB" id="432970at2759"/>
<name>A0A5M3N7E6_CONPW</name>
<evidence type="ECO:0000259" key="6">
    <source>
        <dbReference type="PROSITE" id="PS50865"/>
    </source>
</evidence>
<proteinExistence type="predicted"/>
<dbReference type="KEGG" id="cput:CONPUDRAFT_161820"/>
<keyword evidence="3" id="KW-0862">Zinc</keyword>
<evidence type="ECO:0000256" key="1">
    <source>
        <dbReference type="ARBA" id="ARBA00022723"/>
    </source>
</evidence>
<dbReference type="Proteomes" id="UP000053558">
    <property type="component" value="Unassembled WGS sequence"/>
</dbReference>
<feature type="domain" description="MYND-type" evidence="6">
    <location>
        <begin position="532"/>
        <end position="579"/>
    </location>
</feature>
<dbReference type="AlphaFoldDB" id="A0A5M3N7E6"/>
<organism evidence="7 8">
    <name type="scientific">Coniophora puteana (strain RWD-64-598)</name>
    <name type="common">Brown rot fungus</name>
    <dbReference type="NCBI Taxonomy" id="741705"/>
    <lineage>
        <taxon>Eukaryota</taxon>
        <taxon>Fungi</taxon>
        <taxon>Dikarya</taxon>
        <taxon>Basidiomycota</taxon>
        <taxon>Agaricomycotina</taxon>
        <taxon>Agaricomycetes</taxon>
        <taxon>Agaricomycetidae</taxon>
        <taxon>Boletales</taxon>
        <taxon>Coniophorineae</taxon>
        <taxon>Coniophoraceae</taxon>
        <taxon>Coniophora</taxon>
    </lineage>
</organism>
<dbReference type="PROSITE" id="PS50865">
    <property type="entry name" value="ZF_MYND_2"/>
    <property type="match status" value="1"/>
</dbReference>
<dbReference type="EMBL" id="JH711573">
    <property type="protein sequence ID" value="EIW87236.1"/>
    <property type="molecule type" value="Genomic_DNA"/>
</dbReference>
<feature type="chain" id="PRO_5024388697" description="MYND-type domain-containing protein" evidence="5">
    <location>
        <begin position="24"/>
        <end position="725"/>
    </location>
</feature>